<feature type="transmembrane region" description="Helical" evidence="6">
    <location>
        <begin position="233"/>
        <end position="254"/>
    </location>
</feature>
<dbReference type="Proteomes" id="UP000799770">
    <property type="component" value="Unassembled WGS sequence"/>
</dbReference>
<dbReference type="OrthoDB" id="199599at2759"/>
<dbReference type="GO" id="GO:0012505">
    <property type="term" value="C:endomembrane system"/>
    <property type="evidence" value="ECO:0007669"/>
    <property type="project" value="UniProtKB-SubCell"/>
</dbReference>
<dbReference type="InterPro" id="IPR052053">
    <property type="entry name" value="IM_YidH-like"/>
</dbReference>
<dbReference type="PANTHER" id="PTHR34187">
    <property type="entry name" value="FGR18P"/>
    <property type="match status" value="1"/>
</dbReference>
<proteinExistence type="predicted"/>
<evidence type="ECO:0000256" key="3">
    <source>
        <dbReference type="ARBA" id="ARBA00022989"/>
    </source>
</evidence>
<feature type="compositionally biased region" description="Basic and acidic residues" evidence="5">
    <location>
        <begin position="28"/>
        <end position="41"/>
    </location>
</feature>
<dbReference type="Pfam" id="PF02656">
    <property type="entry name" value="DUF202"/>
    <property type="match status" value="1"/>
</dbReference>
<evidence type="ECO:0000313" key="9">
    <source>
        <dbReference type="Proteomes" id="UP000799770"/>
    </source>
</evidence>
<keyword evidence="2 6" id="KW-0812">Transmembrane</keyword>
<keyword evidence="9" id="KW-1185">Reference proteome</keyword>
<comment type="subcellular location">
    <subcellularLocation>
        <location evidence="1">Endomembrane system</location>
        <topology evidence="1">Multi-pass membrane protein</topology>
    </subcellularLocation>
</comment>
<dbReference type="PANTHER" id="PTHR34187:SF1">
    <property type="entry name" value="DUF202 DOMAIN-CONTAINING PROTEIN"/>
    <property type="match status" value="1"/>
</dbReference>
<gene>
    <name evidence="8" type="ORF">BDV96DRAFT_385459</name>
</gene>
<evidence type="ECO:0000256" key="6">
    <source>
        <dbReference type="SAM" id="Phobius"/>
    </source>
</evidence>
<evidence type="ECO:0000256" key="1">
    <source>
        <dbReference type="ARBA" id="ARBA00004127"/>
    </source>
</evidence>
<evidence type="ECO:0000256" key="4">
    <source>
        <dbReference type="ARBA" id="ARBA00023136"/>
    </source>
</evidence>
<keyword evidence="4 6" id="KW-0472">Membrane</keyword>
<evidence type="ECO:0000256" key="5">
    <source>
        <dbReference type="SAM" id="MobiDB-lite"/>
    </source>
</evidence>
<feature type="region of interest" description="Disordered" evidence="5">
    <location>
        <begin position="1"/>
        <end position="109"/>
    </location>
</feature>
<reference evidence="8" key="1">
    <citation type="journal article" date="2020" name="Stud. Mycol.">
        <title>101 Dothideomycetes genomes: a test case for predicting lifestyles and emergence of pathogens.</title>
        <authorList>
            <person name="Haridas S."/>
            <person name="Albert R."/>
            <person name="Binder M."/>
            <person name="Bloem J."/>
            <person name="Labutti K."/>
            <person name="Salamov A."/>
            <person name="Andreopoulos B."/>
            <person name="Baker S."/>
            <person name="Barry K."/>
            <person name="Bills G."/>
            <person name="Bluhm B."/>
            <person name="Cannon C."/>
            <person name="Castanera R."/>
            <person name="Culley D."/>
            <person name="Daum C."/>
            <person name="Ezra D."/>
            <person name="Gonzalez J."/>
            <person name="Henrissat B."/>
            <person name="Kuo A."/>
            <person name="Liang C."/>
            <person name="Lipzen A."/>
            <person name="Lutzoni F."/>
            <person name="Magnuson J."/>
            <person name="Mondo S."/>
            <person name="Nolan M."/>
            <person name="Ohm R."/>
            <person name="Pangilinan J."/>
            <person name="Park H.-J."/>
            <person name="Ramirez L."/>
            <person name="Alfaro M."/>
            <person name="Sun H."/>
            <person name="Tritt A."/>
            <person name="Yoshinaga Y."/>
            <person name="Zwiers L.-H."/>
            <person name="Turgeon B."/>
            <person name="Goodwin S."/>
            <person name="Spatafora J."/>
            <person name="Crous P."/>
            <person name="Grigoriev I."/>
        </authorList>
    </citation>
    <scope>NUCLEOTIDE SEQUENCE</scope>
    <source>
        <strain evidence="8">CBS 627.86</strain>
    </source>
</reference>
<feature type="compositionally biased region" description="Low complexity" evidence="5">
    <location>
        <begin position="1"/>
        <end position="18"/>
    </location>
</feature>
<feature type="transmembrane region" description="Helical" evidence="6">
    <location>
        <begin position="153"/>
        <end position="174"/>
    </location>
</feature>
<evidence type="ECO:0000256" key="2">
    <source>
        <dbReference type="ARBA" id="ARBA00022692"/>
    </source>
</evidence>
<accession>A0A6A5ZHP6</accession>
<organism evidence="8 9">
    <name type="scientific">Lophiotrema nucula</name>
    <dbReference type="NCBI Taxonomy" id="690887"/>
    <lineage>
        <taxon>Eukaryota</taxon>
        <taxon>Fungi</taxon>
        <taxon>Dikarya</taxon>
        <taxon>Ascomycota</taxon>
        <taxon>Pezizomycotina</taxon>
        <taxon>Dothideomycetes</taxon>
        <taxon>Pleosporomycetidae</taxon>
        <taxon>Pleosporales</taxon>
        <taxon>Lophiotremataceae</taxon>
        <taxon>Lophiotrema</taxon>
    </lineage>
</organism>
<dbReference type="InterPro" id="IPR003807">
    <property type="entry name" value="DUF202"/>
</dbReference>
<feature type="compositionally biased region" description="Polar residues" evidence="5">
    <location>
        <begin position="42"/>
        <end position="57"/>
    </location>
</feature>
<feature type="transmembrane region" description="Helical" evidence="6">
    <location>
        <begin position="186"/>
        <end position="212"/>
    </location>
</feature>
<name>A0A6A5ZHP6_9PLEO</name>
<sequence length="261" mass="28883">MNETNSPPSRLLPLELPRGVLHGASSEPHPDSEEAVRRESIRTAQELSPIGEQSSSEHAAGIHIGQTGPRARGSLSIRPLSSGTSRRSSRHSHSEVSTAPDSQGPEGYHVRRYRLRRQVPHWYDPIVKFWTTHVSLTIDEGSHRDHLALERTFLGYLRTSLAFAMSGVIIAQLFRLQHSLNPNPSLGFFVLGIPLAASFICFGMVVLFFGAFRFWRQQQAMVHGKIHSGGWDIAIIMGGSIVLCLAAFILVTAIDIDKSYL</sequence>
<evidence type="ECO:0000313" key="8">
    <source>
        <dbReference type="EMBL" id="KAF2118403.1"/>
    </source>
</evidence>
<dbReference type="AlphaFoldDB" id="A0A6A5ZHP6"/>
<evidence type="ECO:0000259" key="7">
    <source>
        <dbReference type="Pfam" id="PF02656"/>
    </source>
</evidence>
<feature type="domain" description="DUF202" evidence="7">
    <location>
        <begin position="144"/>
        <end position="220"/>
    </location>
</feature>
<dbReference type="EMBL" id="ML977317">
    <property type="protein sequence ID" value="KAF2118403.1"/>
    <property type="molecule type" value="Genomic_DNA"/>
</dbReference>
<protein>
    <recommendedName>
        <fullName evidence="7">DUF202 domain-containing protein</fullName>
    </recommendedName>
</protein>
<keyword evidence="3 6" id="KW-1133">Transmembrane helix</keyword>